<dbReference type="AlphaFoldDB" id="A0A2W4ZAL6"/>
<evidence type="ECO:0000313" key="7">
    <source>
        <dbReference type="Proteomes" id="UP000249555"/>
    </source>
</evidence>
<dbReference type="InterPro" id="IPR036390">
    <property type="entry name" value="WH_DNA-bd_sf"/>
</dbReference>
<keyword evidence="4" id="KW-0804">Transcription</keyword>
<dbReference type="InterPro" id="IPR018356">
    <property type="entry name" value="Tscrpt_reg_HTH_DeoR_CS"/>
</dbReference>
<dbReference type="InterPro" id="IPR014036">
    <property type="entry name" value="DeoR-like_C"/>
</dbReference>
<dbReference type="EMBL" id="QFMX01000001">
    <property type="protein sequence ID" value="PZO76949.1"/>
    <property type="molecule type" value="Genomic_DNA"/>
</dbReference>
<gene>
    <name evidence="6" type="ORF">DI640_00605</name>
</gene>
<dbReference type="Gene3D" id="3.40.50.1360">
    <property type="match status" value="1"/>
</dbReference>
<feature type="domain" description="HTH deoR-type" evidence="5">
    <location>
        <begin position="26"/>
        <end position="81"/>
    </location>
</feature>
<name>A0A2W4ZAL6_9SPHN</name>
<dbReference type="GO" id="GO:0003677">
    <property type="term" value="F:DNA binding"/>
    <property type="evidence" value="ECO:0007669"/>
    <property type="project" value="UniProtKB-KW"/>
</dbReference>
<dbReference type="PANTHER" id="PTHR30363">
    <property type="entry name" value="HTH-TYPE TRANSCRIPTIONAL REGULATOR SRLR-RELATED"/>
    <property type="match status" value="1"/>
</dbReference>
<comment type="caution">
    <text evidence="6">The sequence shown here is derived from an EMBL/GenBank/DDBJ whole genome shotgun (WGS) entry which is preliminary data.</text>
</comment>
<dbReference type="Pfam" id="PF08220">
    <property type="entry name" value="HTH_DeoR"/>
    <property type="match status" value="1"/>
</dbReference>
<dbReference type="PANTHER" id="PTHR30363:SF4">
    <property type="entry name" value="GLYCEROL-3-PHOSPHATE REGULON REPRESSOR"/>
    <property type="match status" value="1"/>
</dbReference>
<keyword evidence="1" id="KW-0678">Repressor</keyword>
<dbReference type="SMART" id="SM00420">
    <property type="entry name" value="HTH_DEOR"/>
    <property type="match status" value="1"/>
</dbReference>
<accession>A0A2W4ZAL6</accession>
<reference evidence="6 7" key="1">
    <citation type="submission" date="2017-08" db="EMBL/GenBank/DDBJ databases">
        <title>Infants hospitalized years apart are colonized by the same room-sourced microbial strains.</title>
        <authorList>
            <person name="Brooks B."/>
            <person name="Olm M.R."/>
            <person name="Firek B.A."/>
            <person name="Baker R."/>
            <person name="Thomas B.C."/>
            <person name="Morowitz M.J."/>
            <person name="Banfield J.F."/>
        </authorList>
    </citation>
    <scope>NUCLEOTIDE SEQUENCE [LARGE SCALE GENOMIC DNA]</scope>
    <source>
        <strain evidence="6">S2_018_000_R3_119</strain>
    </source>
</reference>
<proteinExistence type="predicted"/>
<dbReference type="InterPro" id="IPR037171">
    <property type="entry name" value="NagB/RpiA_transferase-like"/>
</dbReference>
<dbReference type="InterPro" id="IPR050313">
    <property type="entry name" value="Carb_Metab_HTH_regulators"/>
</dbReference>
<dbReference type="Pfam" id="PF00455">
    <property type="entry name" value="DeoRC"/>
    <property type="match status" value="1"/>
</dbReference>
<dbReference type="InterPro" id="IPR001034">
    <property type="entry name" value="DeoR_HTH"/>
</dbReference>
<dbReference type="Proteomes" id="UP000249555">
    <property type="component" value="Unassembled WGS sequence"/>
</dbReference>
<evidence type="ECO:0000256" key="1">
    <source>
        <dbReference type="ARBA" id="ARBA00022491"/>
    </source>
</evidence>
<dbReference type="SUPFAM" id="SSF100950">
    <property type="entry name" value="NagB/RpiA/CoA transferase-like"/>
    <property type="match status" value="1"/>
</dbReference>
<dbReference type="PROSITE" id="PS00894">
    <property type="entry name" value="HTH_DEOR_1"/>
    <property type="match status" value="1"/>
</dbReference>
<evidence type="ECO:0000256" key="4">
    <source>
        <dbReference type="ARBA" id="ARBA00023163"/>
    </source>
</evidence>
<keyword evidence="3" id="KW-0238">DNA-binding</keyword>
<keyword evidence="2" id="KW-0805">Transcription regulation</keyword>
<sequence>MIGILWLVQDGRCEETGATGEALVTQSDRIASLVALLEARGSCSITMLADHFAVSDETIRRDVRQLEASGRAYKVHGGVKLPDNRLEAPYRLRMQAQADAKQAIARRAATLIEDGMTVLIDSGTTSCWVARALADRRRLTIVTNNLEVAGDMLGRDGIRVFLAGGAVNVDYRATFDAEAIRYSRGFSPDATILSMGAIEAKRGFMDFEPDEAAYKRALLDGARRVIVVADAEKFDRAGTVHVADFAQVHDLVTDLPAPPVIADAATRAGVRLHTV</sequence>
<dbReference type="InterPro" id="IPR036388">
    <property type="entry name" value="WH-like_DNA-bd_sf"/>
</dbReference>
<dbReference type="SUPFAM" id="SSF46785">
    <property type="entry name" value="Winged helix' DNA-binding domain"/>
    <property type="match status" value="1"/>
</dbReference>
<dbReference type="Gene3D" id="1.10.10.10">
    <property type="entry name" value="Winged helix-like DNA-binding domain superfamily/Winged helix DNA-binding domain"/>
    <property type="match status" value="1"/>
</dbReference>
<evidence type="ECO:0000256" key="3">
    <source>
        <dbReference type="ARBA" id="ARBA00023125"/>
    </source>
</evidence>
<dbReference type="PRINTS" id="PR00037">
    <property type="entry name" value="HTHLACR"/>
</dbReference>
<evidence type="ECO:0000259" key="5">
    <source>
        <dbReference type="PROSITE" id="PS51000"/>
    </source>
</evidence>
<dbReference type="PROSITE" id="PS51000">
    <property type="entry name" value="HTH_DEOR_2"/>
    <property type="match status" value="1"/>
</dbReference>
<evidence type="ECO:0000313" key="6">
    <source>
        <dbReference type="EMBL" id="PZO76949.1"/>
    </source>
</evidence>
<dbReference type="SMART" id="SM01134">
    <property type="entry name" value="DeoRC"/>
    <property type="match status" value="1"/>
</dbReference>
<protein>
    <submittedName>
        <fullName evidence="6">DeoR/GlpR transcriptional regulator</fullName>
    </submittedName>
</protein>
<organism evidence="6 7">
    <name type="scientific">Sphingomonas taxi</name>
    <dbReference type="NCBI Taxonomy" id="1549858"/>
    <lineage>
        <taxon>Bacteria</taxon>
        <taxon>Pseudomonadati</taxon>
        <taxon>Pseudomonadota</taxon>
        <taxon>Alphaproteobacteria</taxon>
        <taxon>Sphingomonadales</taxon>
        <taxon>Sphingomonadaceae</taxon>
        <taxon>Sphingomonas</taxon>
    </lineage>
</organism>
<dbReference type="GO" id="GO:0003700">
    <property type="term" value="F:DNA-binding transcription factor activity"/>
    <property type="evidence" value="ECO:0007669"/>
    <property type="project" value="InterPro"/>
</dbReference>
<evidence type="ECO:0000256" key="2">
    <source>
        <dbReference type="ARBA" id="ARBA00023015"/>
    </source>
</evidence>